<reference evidence="3 4" key="1">
    <citation type="submission" date="2023-05" db="EMBL/GenBank/DDBJ databases">
        <title>Sequencing and Assembly of Streptomyces sp. NP73.</title>
        <authorList>
            <person name="Konwar A.N."/>
            <person name="Saikia K."/>
            <person name="Thakur D."/>
        </authorList>
    </citation>
    <scope>NUCLEOTIDE SEQUENCE [LARGE SCALE GENOMIC DNA]</scope>
    <source>
        <strain evidence="3 4">NP73</strain>
    </source>
</reference>
<proteinExistence type="predicted"/>
<sequence>MRNLLKSSLVAVGAIVVCGVSSTAAHAAALGGDGLGGSVIGSGNSYGYSVNFATIALGNLLGLLS</sequence>
<feature type="transmembrane region" description="Helical" evidence="1">
    <location>
        <begin position="46"/>
        <end position="64"/>
    </location>
</feature>
<protein>
    <submittedName>
        <fullName evidence="3">Uncharacterized protein</fullName>
    </submittedName>
</protein>
<dbReference type="EMBL" id="JASITI010000004">
    <property type="protein sequence ID" value="MDK9495046.1"/>
    <property type="molecule type" value="Genomic_DNA"/>
</dbReference>
<feature type="signal peptide" evidence="2">
    <location>
        <begin position="1"/>
        <end position="27"/>
    </location>
</feature>
<evidence type="ECO:0000256" key="2">
    <source>
        <dbReference type="SAM" id="SignalP"/>
    </source>
</evidence>
<evidence type="ECO:0000313" key="4">
    <source>
        <dbReference type="Proteomes" id="UP001223390"/>
    </source>
</evidence>
<keyword evidence="1" id="KW-1133">Transmembrane helix</keyword>
<keyword evidence="2" id="KW-0732">Signal</keyword>
<dbReference type="RefSeq" id="WP_285340735.1">
    <property type="nucleotide sequence ID" value="NZ_JASITI010000004.1"/>
</dbReference>
<keyword evidence="1" id="KW-0472">Membrane</keyword>
<feature type="chain" id="PRO_5047217182" evidence="2">
    <location>
        <begin position="28"/>
        <end position="65"/>
    </location>
</feature>
<comment type="caution">
    <text evidence="3">The sequence shown here is derived from an EMBL/GenBank/DDBJ whole genome shotgun (WGS) entry which is preliminary data.</text>
</comment>
<dbReference type="Proteomes" id="UP001223390">
    <property type="component" value="Unassembled WGS sequence"/>
</dbReference>
<evidence type="ECO:0000256" key="1">
    <source>
        <dbReference type="SAM" id="Phobius"/>
    </source>
</evidence>
<evidence type="ECO:0000313" key="3">
    <source>
        <dbReference type="EMBL" id="MDK9495046.1"/>
    </source>
</evidence>
<organism evidence="3 4">
    <name type="scientific">Streptomyces katrae</name>
    <dbReference type="NCBI Taxonomy" id="68223"/>
    <lineage>
        <taxon>Bacteria</taxon>
        <taxon>Bacillati</taxon>
        <taxon>Actinomycetota</taxon>
        <taxon>Actinomycetes</taxon>
        <taxon>Kitasatosporales</taxon>
        <taxon>Streptomycetaceae</taxon>
        <taxon>Streptomyces</taxon>
    </lineage>
</organism>
<name>A0ABT7GP13_9ACTN</name>
<keyword evidence="4" id="KW-1185">Reference proteome</keyword>
<gene>
    <name evidence="3" type="ORF">QEZ40_004479</name>
</gene>
<keyword evidence="1" id="KW-0812">Transmembrane</keyword>
<accession>A0ABT7GP13</accession>